<reference evidence="2" key="1">
    <citation type="journal article" date="2021" name="Proc. Natl. Acad. Sci. U.S.A.">
        <title>A Catalog of Tens of Thousands of Viruses from Human Metagenomes Reveals Hidden Associations with Chronic Diseases.</title>
        <authorList>
            <person name="Tisza M.J."/>
            <person name="Buck C.B."/>
        </authorList>
    </citation>
    <scope>NUCLEOTIDE SEQUENCE</scope>
    <source>
        <strain evidence="2">CtxbQ4</strain>
    </source>
</reference>
<evidence type="ECO:0000313" key="2">
    <source>
        <dbReference type="EMBL" id="DAE26395.1"/>
    </source>
</evidence>
<dbReference type="EMBL" id="BK015817">
    <property type="protein sequence ID" value="DAE26395.1"/>
    <property type="molecule type" value="Genomic_DNA"/>
</dbReference>
<organism evidence="2">
    <name type="scientific">Myoviridae sp. ctxbQ4</name>
    <dbReference type="NCBI Taxonomy" id="2827292"/>
    <lineage>
        <taxon>Viruses</taxon>
        <taxon>Duplodnaviria</taxon>
        <taxon>Heunggongvirae</taxon>
        <taxon>Uroviricota</taxon>
        <taxon>Caudoviricetes</taxon>
    </lineage>
</organism>
<name>A0A8S5R5K2_9CAUD</name>
<protein>
    <submittedName>
        <fullName evidence="2">Uncharacterized protein</fullName>
    </submittedName>
</protein>
<evidence type="ECO:0000256" key="1">
    <source>
        <dbReference type="SAM" id="MobiDB-lite"/>
    </source>
</evidence>
<feature type="region of interest" description="Disordered" evidence="1">
    <location>
        <begin position="96"/>
        <end position="120"/>
    </location>
</feature>
<feature type="compositionally biased region" description="Basic and acidic residues" evidence="1">
    <location>
        <begin position="96"/>
        <end position="111"/>
    </location>
</feature>
<sequence>MASEKLRAIIAEQQKGHEGEPLYMVGMQLLGIAEKEPDSAELLEADLQTSGMGLAAAAGELKKYADTHHGKAKCFCITPDTAEKILRGFYHLPEKKADGEEKPADENKSADDFIDLSAFL</sequence>
<proteinExistence type="predicted"/>
<accession>A0A8S5R5K2</accession>